<comment type="caution">
    <text evidence="3">The sequence shown here is derived from an EMBL/GenBank/DDBJ whole genome shotgun (WGS) entry which is preliminary data.</text>
</comment>
<evidence type="ECO:0000313" key="4">
    <source>
        <dbReference type="Proteomes" id="UP000438914"/>
    </source>
</evidence>
<proteinExistence type="predicted"/>
<gene>
    <name evidence="3" type="ORF">FYJ73_02835</name>
</gene>
<dbReference type="Pfam" id="PF08401">
    <property type="entry name" value="ArdcN"/>
    <property type="match status" value="1"/>
</dbReference>
<feature type="domain" description="Polyvalent protein metallopeptidase" evidence="2">
    <location>
        <begin position="209"/>
        <end position="324"/>
    </location>
</feature>
<evidence type="ECO:0000259" key="1">
    <source>
        <dbReference type="Pfam" id="PF08401"/>
    </source>
</evidence>
<feature type="domain" description="N-terminal" evidence="1">
    <location>
        <begin position="22"/>
        <end position="151"/>
    </location>
</feature>
<accession>A0A7K0KCH5</accession>
<reference evidence="3 4" key="1">
    <citation type="submission" date="2019-08" db="EMBL/GenBank/DDBJ databases">
        <title>In-depth cultivation of the pig gut microbiome towards novel bacterial diversity and tailored functional studies.</title>
        <authorList>
            <person name="Wylensek D."/>
            <person name="Hitch T.C.A."/>
            <person name="Clavel T."/>
        </authorList>
    </citation>
    <scope>NUCLEOTIDE SEQUENCE [LARGE SCALE GENOMIC DNA]</scope>
    <source>
        <strain evidence="3 4">LKV-178-WT-2A</strain>
    </source>
</reference>
<dbReference type="InterPro" id="IPR013610">
    <property type="entry name" value="ArdC_N"/>
</dbReference>
<evidence type="ECO:0000259" key="2">
    <source>
        <dbReference type="Pfam" id="PF18818"/>
    </source>
</evidence>
<dbReference type="GO" id="GO:0003697">
    <property type="term" value="F:single-stranded DNA binding"/>
    <property type="evidence" value="ECO:0007669"/>
    <property type="project" value="InterPro"/>
</dbReference>
<dbReference type="RefSeq" id="WP_154533205.1">
    <property type="nucleotide sequence ID" value="NZ_VUNG01000004.1"/>
</dbReference>
<dbReference type="Pfam" id="PF18818">
    <property type="entry name" value="MPTase-PolyVal"/>
    <property type="match status" value="1"/>
</dbReference>
<dbReference type="InterPro" id="IPR041459">
    <property type="entry name" value="MPTase-PolyVal"/>
</dbReference>
<protein>
    <submittedName>
        <fullName evidence="3">DUF1738 domain-containing protein</fullName>
    </submittedName>
</protein>
<dbReference type="Proteomes" id="UP000438914">
    <property type="component" value="Unassembled WGS sequence"/>
</dbReference>
<organism evidence="3 4">
    <name type="scientific">Hallella mizrahii</name>
    <dbReference type="NCBI Taxonomy" id="2606637"/>
    <lineage>
        <taxon>Bacteria</taxon>
        <taxon>Pseudomonadati</taxon>
        <taxon>Bacteroidota</taxon>
        <taxon>Bacteroidia</taxon>
        <taxon>Bacteroidales</taxon>
        <taxon>Prevotellaceae</taxon>
        <taxon>Hallella</taxon>
    </lineage>
</organism>
<sequence>MENKDSKSKKGTEYKNSGDKAIDKFCSLMIERMQSMKASDWRQGWTNGKGTMLGMPQNLSGRNYSGTNSFFLQMDTAMNAYRTPVYMTFMQAQKENIRIKKGAQSMPVIYWDLNIKNEHGKRVAESDYKQMSRSEQNKCEVRPFLRAFSVFNVDQTNLEEVNKEKYDAIVDRFKGPQLRDTQGMYENRALDRMFERQEWICRVQNDRIVDGAYYSPARDMVIIPMKEQFNIGKNAEEIFKDGMEYYSSALHEMTHSTGTANRLNRDKGAKFGDAKYAKEELVAELTAAMVGNTLGFDKRILNNNAAYMDGWINALREEPKFIVSVMADVNKASKMILEKIDEQKIALGETPILTENQKKVGLDKSADAAKREWQQPHDIALSAKFDSASIYKRMDGGYAVCATFEGQDLGMKPISKITGIRYEMMPTGELKDQMLHDTVARKFAGEVREIREQKQQNKENNGLKI</sequence>
<dbReference type="AlphaFoldDB" id="A0A7K0KCH5"/>
<keyword evidence="4" id="KW-1185">Reference proteome</keyword>
<name>A0A7K0KCH5_9BACT</name>
<evidence type="ECO:0000313" key="3">
    <source>
        <dbReference type="EMBL" id="MST83622.1"/>
    </source>
</evidence>
<dbReference type="EMBL" id="VUNG01000004">
    <property type="protein sequence ID" value="MST83622.1"/>
    <property type="molecule type" value="Genomic_DNA"/>
</dbReference>